<evidence type="ECO:0000313" key="2">
    <source>
        <dbReference type="EMBL" id="CAK7270884.1"/>
    </source>
</evidence>
<comment type="caution">
    <text evidence="2">The sequence shown here is derived from an EMBL/GenBank/DDBJ whole genome shotgun (WGS) entry which is preliminary data.</text>
</comment>
<protein>
    <submittedName>
        <fullName evidence="2">Uncharacterized protein</fullName>
    </submittedName>
</protein>
<reference evidence="2 3" key="1">
    <citation type="submission" date="2024-01" db="EMBL/GenBank/DDBJ databases">
        <authorList>
            <person name="Allen C."/>
            <person name="Tagirdzhanova G."/>
        </authorList>
    </citation>
    <scope>NUCLEOTIDE SEQUENCE [LARGE SCALE GENOMIC DNA]</scope>
    <source>
        <strain evidence="2 3">CBS 573.63</strain>
    </source>
</reference>
<accession>A0ABP0DSP2</accession>
<proteinExistence type="predicted"/>
<sequence length="101" mass="11123">MSLVSEQEARLAILGPEPVAPAAISSPYTSQIPPSMSTRSRTSGPSPKAASQFASSLAPIQPDTDNPAYWSARKEFREELKSREDKKRRFDDKCAVIIDWA</sequence>
<organism evidence="2 3">
    <name type="scientific">Sporothrix epigloea</name>
    <dbReference type="NCBI Taxonomy" id="1892477"/>
    <lineage>
        <taxon>Eukaryota</taxon>
        <taxon>Fungi</taxon>
        <taxon>Dikarya</taxon>
        <taxon>Ascomycota</taxon>
        <taxon>Pezizomycotina</taxon>
        <taxon>Sordariomycetes</taxon>
        <taxon>Sordariomycetidae</taxon>
        <taxon>Ophiostomatales</taxon>
        <taxon>Ophiostomataceae</taxon>
        <taxon>Sporothrix</taxon>
    </lineage>
</organism>
<evidence type="ECO:0000313" key="3">
    <source>
        <dbReference type="Proteomes" id="UP001642501"/>
    </source>
</evidence>
<dbReference type="Proteomes" id="UP001642501">
    <property type="component" value="Unassembled WGS sequence"/>
</dbReference>
<keyword evidence="3" id="KW-1185">Reference proteome</keyword>
<name>A0ABP0DSP2_9PEZI</name>
<feature type="compositionally biased region" description="Polar residues" evidence="1">
    <location>
        <begin position="26"/>
        <end position="45"/>
    </location>
</feature>
<feature type="region of interest" description="Disordered" evidence="1">
    <location>
        <begin position="20"/>
        <end position="68"/>
    </location>
</feature>
<evidence type="ECO:0000256" key="1">
    <source>
        <dbReference type="SAM" id="MobiDB-lite"/>
    </source>
</evidence>
<gene>
    <name evidence="2" type="ORF">SEPCBS57363_004330</name>
</gene>
<dbReference type="EMBL" id="CAWUOM010000079">
    <property type="protein sequence ID" value="CAK7270884.1"/>
    <property type="molecule type" value="Genomic_DNA"/>
</dbReference>